<evidence type="ECO:0000313" key="2">
    <source>
        <dbReference type="Proteomes" id="UP001321473"/>
    </source>
</evidence>
<gene>
    <name evidence="1" type="ORF">V5799_033837</name>
</gene>
<keyword evidence="2" id="KW-1185">Reference proteome</keyword>
<accession>A0AAQ4DM58</accession>
<sequence length="92" mass="10276">MPPSGLGLRRLRDGCTRALDLDVLGSCRQRRYAFNNDVSEICEGCGRCSGVQRAAAVAASVCGKPQRRWFAFFFFSLADNCGQCLMYRECRL</sequence>
<organism evidence="1 2">
    <name type="scientific">Amblyomma americanum</name>
    <name type="common">Lone star tick</name>
    <dbReference type="NCBI Taxonomy" id="6943"/>
    <lineage>
        <taxon>Eukaryota</taxon>
        <taxon>Metazoa</taxon>
        <taxon>Ecdysozoa</taxon>
        <taxon>Arthropoda</taxon>
        <taxon>Chelicerata</taxon>
        <taxon>Arachnida</taxon>
        <taxon>Acari</taxon>
        <taxon>Parasitiformes</taxon>
        <taxon>Ixodida</taxon>
        <taxon>Ixodoidea</taxon>
        <taxon>Ixodidae</taxon>
        <taxon>Amblyomminae</taxon>
        <taxon>Amblyomma</taxon>
    </lineage>
</organism>
<comment type="caution">
    <text evidence="1">The sequence shown here is derived from an EMBL/GenBank/DDBJ whole genome shotgun (WGS) entry which is preliminary data.</text>
</comment>
<proteinExistence type="predicted"/>
<name>A0AAQ4DM58_AMBAM</name>
<protein>
    <submittedName>
        <fullName evidence="1">Uncharacterized protein</fullName>
    </submittedName>
</protein>
<dbReference type="Proteomes" id="UP001321473">
    <property type="component" value="Unassembled WGS sequence"/>
</dbReference>
<dbReference type="EMBL" id="JARKHS020029224">
    <property type="protein sequence ID" value="KAK8763548.1"/>
    <property type="molecule type" value="Genomic_DNA"/>
</dbReference>
<reference evidence="1 2" key="1">
    <citation type="journal article" date="2023" name="Arcadia Sci">
        <title>De novo assembly of a long-read Amblyomma americanum tick genome.</title>
        <authorList>
            <person name="Chou S."/>
            <person name="Poskanzer K.E."/>
            <person name="Rollins M."/>
            <person name="Thuy-Boun P.S."/>
        </authorList>
    </citation>
    <scope>NUCLEOTIDE SEQUENCE [LARGE SCALE GENOMIC DNA]</scope>
    <source>
        <strain evidence="1">F_SG_1</strain>
        <tissue evidence="1">Salivary glands</tissue>
    </source>
</reference>
<dbReference type="AlphaFoldDB" id="A0AAQ4DM58"/>
<evidence type="ECO:0000313" key="1">
    <source>
        <dbReference type="EMBL" id="KAK8763548.1"/>
    </source>
</evidence>